<dbReference type="Gene3D" id="2.130.10.10">
    <property type="entry name" value="YVTN repeat-like/Quinoprotein amine dehydrogenase"/>
    <property type="match status" value="3"/>
</dbReference>
<evidence type="ECO:0000256" key="3">
    <source>
        <dbReference type="PROSITE-ProRule" id="PRU00221"/>
    </source>
</evidence>
<dbReference type="InterPro" id="IPR015943">
    <property type="entry name" value="WD40/YVTN_repeat-like_dom_sf"/>
</dbReference>
<dbReference type="InterPro" id="IPR000719">
    <property type="entry name" value="Prot_kinase_dom"/>
</dbReference>
<feature type="transmembrane region" description="Helical" evidence="5">
    <location>
        <begin position="342"/>
        <end position="361"/>
    </location>
</feature>
<dbReference type="OrthoDB" id="500858at2"/>
<gene>
    <name evidence="7" type="ORF">M595_4278</name>
</gene>
<comment type="caution">
    <text evidence="7">The sequence shown here is derived from an EMBL/GenBank/DDBJ whole genome shotgun (WGS) entry which is preliminary data.</text>
</comment>
<evidence type="ECO:0000256" key="2">
    <source>
        <dbReference type="ARBA" id="ARBA00022737"/>
    </source>
</evidence>
<dbReference type="InterPro" id="IPR011009">
    <property type="entry name" value="Kinase-like_dom_sf"/>
</dbReference>
<evidence type="ECO:0000256" key="1">
    <source>
        <dbReference type="ARBA" id="ARBA00022574"/>
    </source>
</evidence>
<proteinExistence type="predicted"/>
<dbReference type="GO" id="GO:0004672">
    <property type="term" value="F:protein kinase activity"/>
    <property type="evidence" value="ECO:0007669"/>
    <property type="project" value="InterPro"/>
</dbReference>
<dbReference type="PRINTS" id="PR00320">
    <property type="entry name" value="GPROTEINBRPT"/>
</dbReference>
<dbReference type="PROSITE" id="PS50011">
    <property type="entry name" value="PROTEIN_KINASE_DOM"/>
    <property type="match status" value="1"/>
</dbReference>
<dbReference type="PROSITE" id="PS50294">
    <property type="entry name" value="WD_REPEATS_REGION"/>
    <property type="match status" value="5"/>
</dbReference>
<feature type="repeat" description="WD" evidence="3">
    <location>
        <begin position="518"/>
        <end position="559"/>
    </location>
</feature>
<dbReference type="PROSITE" id="PS00678">
    <property type="entry name" value="WD_REPEATS_1"/>
    <property type="match status" value="2"/>
</dbReference>
<dbReference type="PROSITE" id="PS50082">
    <property type="entry name" value="WD_REPEATS_2"/>
    <property type="match status" value="5"/>
</dbReference>
<dbReference type="SUPFAM" id="SSF50978">
    <property type="entry name" value="WD40 repeat-like"/>
    <property type="match status" value="1"/>
</dbReference>
<dbReference type="Pfam" id="PF00069">
    <property type="entry name" value="Pkinase"/>
    <property type="match status" value="1"/>
</dbReference>
<dbReference type="InterPro" id="IPR020472">
    <property type="entry name" value="WD40_PAC1"/>
</dbReference>
<dbReference type="Gene3D" id="1.10.510.10">
    <property type="entry name" value="Transferase(Phosphotransferase) domain 1"/>
    <property type="match status" value="1"/>
</dbReference>
<reference evidence="7 8" key="1">
    <citation type="journal article" date="2013" name="Front. Microbiol.">
        <title>Comparative genomic analyses of the cyanobacterium, Lyngbya aestuarii BL J, a powerful hydrogen producer.</title>
        <authorList>
            <person name="Kothari A."/>
            <person name="Vaughn M."/>
            <person name="Garcia-Pichel F."/>
        </authorList>
    </citation>
    <scope>NUCLEOTIDE SEQUENCE [LARGE SCALE GENOMIC DNA]</scope>
    <source>
        <strain evidence="7 8">BL J</strain>
    </source>
</reference>
<dbReference type="Proteomes" id="UP000017127">
    <property type="component" value="Unassembled WGS sequence"/>
</dbReference>
<dbReference type="InterPro" id="IPR036322">
    <property type="entry name" value="WD40_repeat_dom_sf"/>
</dbReference>
<dbReference type="CDD" id="cd00200">
    <property type="entry name" value="WD40"/>
    <property type="match status" value="1"/>
</dbReference>
<dbReference type="AlphaFoldDB" id="U7QH69"/>
<evidence type="ECO:0000313" key="7">
    <source>
        <dbReference type="EMBL" id="ERT05786.1"/>
    </source>
</evidence>
<keyword evidence="5" id="KW-1133">Transmembrane helix</keyword>
<organism evidence="7 8">
    <name type="scientific">Lyngbya aestuarii BL J</name>
    <dbReference type="NCBI Taxonomy" id="1348334"/>
    <lineage>
        <taxon>Bacteria</taxon>
        <taxon>Bacillati</taxon>
        <taxon>Cyanobacteriota</taxon>
        <taxon>Cyanophyceae</taxon>
        <taxon>Oscillatoriophycideae</taxon>
        <taxon>Oscillatoriales</taxon>
        <taxon>Microcoleaceae</taxon>
        <taxon>Lyngbya</taxon>
    </lineage>
</organism>
<keyword evidence="8" id="KW-1185">Reference proteome</keyword>
<dbReference type="PANTHER" id="PTHR19848:SF8">
    <property type="entry name" value="F-BOX AND WD REPEAT DOMAIN CONTAINING 7"/>
    <property type="match status" value="1"/>
</dbReference>
<dbReference type="PANTHER" id="PTHR19848">
    <property type="entry name" value="WD40 REPEAT PROTEIN"/>
    <property type="match status" value="1"/>
</dbReference>
<keyword evidence="7" id="KW-0808">Transferase</keyword>
<dbReference type="SMART" id="SM00320">
    <property type="entry name" value="WD40"/>
    <property type="match status" value="7"/>
</dbReference>
<feature type="repeat" description="WD" evidence="3">
    <location>
        <begin position="642"/>
        <end position="679"/>
    </location>
</feature>
<evidence type="ECO:0000313" key="8">
    <source>
        <dbReference type="Proteomes" id="UP000017127"/>
    </source>
</evidence>
<dbReference type="SMART" id="SM00220">
    <property type="entry name" value="S_TKc"/>
    <property type="match status" value="1"/>
</dbReference>
<accession>U7QH69</accession>
<feature type="repeat" description="WD" evidence="3">
    <location>
        <begin position="560"/>
        <end position="601"/>
    </location>
</feature>
<feature type="region of interest" description="Disordered" evidence="4">
    <location>
        <begin position="303"/>
        <end position="328"/>
    </location>
</feature>
<dbReference type="InterPro" id="IPR001680">
    <property type="entry name" value="WD40_rpt"/>
</dbReference>
<dbReference type="PATRIC" id="fig|1348334.3.peg.4135"/>
<evidence type="ECO:0000256" key="5">
    <source>
        <dbReference type="SAM" id="Phobius"/>
    </source>
</evidence>
<keyword evidence="1 3" id="KW-0853">WD repeat</keyword>
<keyword evidence="5" id="KW-0812">Transmembrane</keyword>
<sequence>MSYCLNPNCPSPTDPSNENRRVCCQCGSDLLLQGRYRVTKQLGGGGFGKTFEITDDHTGIDKVLKVLLKEHPKAVQLFQQEAKVLSKLKHPGTPKVDKDGYFTFMPKGGKEPIHCLVMEKIEGDNLQDWMKSRKKEPISQEQAIEWLKQLAEILDKVHSLNYFHRDIKPQNIMRKPDGQLVLIDFGTAREQTDTFIAKMEGGQNVTGIISPGYTPPEQANGKAVPQSDFFALGRTFVYLLTGKPPTAYPENPRTGKLLWRKGAPDISTQLADLLDYLMATFPGNRPQTPQVILKCLREIDLTQPVSPKPKDPPPKPPPKPKPRPREGIPFYRLPRPLIKLNFPFKFLWIMGTFFLMGGLFYTQINGYLRYGFIPANPILILKSIPSSLWLQEYKSAVGQVYTVAISPDGQTLVAGSFGNISIWDLQTGKLLHSIAAHSSWVKALAISPDGEILASGSNDKTIRLWDLKQGIRRRTIEGHTESVNTLAFSPDGRTLASGSDDRTIRLWDLDTGVRILTIAAHDGPVNSIAFSPDGKTLASGSSDQSIKLWGLTQGTRKLTISGHSGAINDIAYTTDGQSLGSVSDDGTIRLWNPNTGDQVRLFSAQGNDVKSMVISPDGQTLFSGSDRVIIWDLKTGEQKATLWGHAQTVNALALSPNGEILVSGSEDKTIKIWQVPVNN</sequence>
<feature type="repeat" description="WD" evidence="3">
    <location>
        <begin position="476"/>
        <end position="517"/>
    </location>
</feature>
<dbReference type="EMBL" id="AUZM01000049">
    <property type="protein sequence ID" value="ERT05786.1"/>
    <property type="molecule type" value="Genomic_DNA"/>
</dbReference>
<keyword evidence="2" id="KW-0677">Repeat</keyword>
<dbReference type="Gene3D" id="3.30.200.20">
    <property type="entry name" value="Phosphorylase Kinase, domain 1"/>
    <property type="match status" value="1"/>
</dbReference>
<protein>
    <submittedName>
        <fullName evidence="7">Phosphotransferase enzyme family protein</fullName>
    </submittedName>
</protein>
<dbReference type="SUPFAM" id="SSF56112">
    <property type="entry name" value="Protein kinase-like (PK-like)"/>
    <property type="match status" value="1"/>
</dbReference>
<dbReference type="CDD" id="cd14014">
    <property type="entry name" value="STKc_PknB_like"/>
    <property type="match status" value="1"/>
</dbReference>
<dbReference type="GO" id="GO:0005524">
    <property type="term" value="F:ATP binding"/>
    <property type="evidence" value="ECO:0007669"/>
    <property type="project" value="InterPro"/>
</dbReference>
<feature type="domain" description="Protein kinase" evidence="6">
    <location>
        <begin position="36"/>
        <end position="301"/>
    </location>
</feature>
<dbReference type="Pfam" id="PF00400">
    <property type="entry name" value="WD40"/>
    <property type="match status" value="7"/>
</dbReference>
<name>U7QH69_9CYAN</name>
<evidence type="ECO:0000259" key="6">
    <source>
        <dbReference type="PROSITE" id="PS50011"/>
    </source>
</evidence>
<dbReference type="InterPro" id="IPR019775">
    <property type="entry name" value="WD40_repeat_CS"/>
</dbReference>
<feature type="repeat" description="WD" evidence="3">
    <location>
        <begin position="434"/>
        <end position="475"/>
    </location>
</feature>
<evidence type="ECO:0000256" key="4">
    <source>
        <dbReference type="SAM" id="MobiDB-lite"/>
    </source>
</evidence>
<dbReference type="RefSeq" id="WP_023067987.1">
    <property type="nucleotide sequence ID" value="NZ_AUZM01000049.1"/>
</dbReference>
<keyword evidence="5" id="KW-0472">Membrane</keyword>